<evidence type="ECO:0000256" key="1">
    <source>
        <dbReference type="SAM" id="SignalP"/>
    </source>
</evidence>
<sequence>MKKNILTTLLLGCMISLVTRAQEEQAMHPVLDQPAAVGIFTTFEQLKTNSPDSEYKLNIDPAFNMERANLMERAKGVPVITSSGEETGIRPTKMFAYCDGEDVYIAYGTAFYKIEDPGVYSVFTYVSGASNGSYGSASTSSQDYILDMNSGKIYRLNNGIMKKLILSNYPDLLEKFNSDKMKSTMIRWYVTEANKKSKK</sequence>
<dbReference type="RefSeq" id="WP_343786513.1">
    <property type="nucleotide sequence ID" value="NZ_BAAAFH010000011.1"/>
</dbReference>
<feature type="signal peptide" evidence="1">
    <location>
        <begin position="1"/>
        <end position="21"/>
    </location>
</feature>
<keyword evidence="1" id="KW-0732">Signal</keyword>
<protein>
    <recommendedName>
        <fullName evidence="4">DUF4468 domain-containing protein</fullName>
    </recommendedName>
</protein>
<reference evidence="3" key="1">
    <citation type="journal article" date="2019" name="Int. J. Syst. Evol. Microbiol.">
        <title>The Global Catalogue of Microorganisms (GCM) 10K type strain sequencing project: providing services to taxonomists for standard genome sequencing and annotation.</title>
        <authorList>
            <consortium name="The Broad Institute Genomics Platform"/>
            <consortium name="The Broad Institute Genome Sequencing Center for Infectious Disease"/>
            <person name="Wu L."/>
            <person name="Ma J."/>
        </authorList>
    </citation>
    <scope>NUCLEOTIDE SEQUENCE [LARGE SCALE GENOMIC DNA]</scope>
    <source>
        <strain evidence="3">JCM 16083</strain>
    </source>
</reference>
<comment type="caution">
    <text evidence="2">The sequence shown here is derived from an EMBL/GenBank/DDBJ whole genome shotgun (WGS) entry which is preliminary data.</text>
</comment>
<organism evidence="2 3">
    <name type="scientific">Wandonia haliotis</name>
    <dbReference type="NCBI Taxonomy" id="574963"/>
    <lineage>
        <taxon>Bacteria</taxon>
        <taxon>Pseudomonadati</taxon>
        <taxon>Bacteroidota</taxon>
        <taxon>Flavobacteriia</taxon>
        <taxon>Flavobacteriales</taxon>
        <taxon>Crocinitomicaceae</taxon>
        <taxon>Wandonia</taxon>
    </lineage>
</organism>
<feature type="chain" id="PRO_5045474980" description="DUF4468 domain-containing protein" evidence="1">
    <location>
        <begin position="22"/>
        <end position="199"/>
    </location>
</feature>
<dbReference type="EMBL" id="BAAAFH010000011">
    <property type="protein sequence ID" value="GAA0875241.1"/>
    <property type="molecule type" value="Genomic_DNA"/>
</dbReference>
<evidence type="ECO:0008006" key="4">
    <source>
        <dbReference type="Google" id="ProtNLM"/>
    </source>
</evidence>
<proteinExistence type="predicted"/>
<gene>
    <name evidence="2" type="ORF">GCM10009118_16500</name>
</gene>
<name>A0ABN1MQA2_9FLAO</name>
<evidence type="ECO:0000313" key="3">
    <source>
        <dbReference type="Proteomes" id="UP001501126"/>
    </source>
</evidence>
<accession>A0ABN1MQA2</accession>
<dbReference type="Proteomes" id="UP001501126">
    <property type="component" value="Unassembled WGS sequence"/>
</dbReference>
<keyword evidence="3" id="KW-1185">Reference proteome</keyword>
<evidence type="ECO:0000313" key="2">
    <source>
        <dbReference type="EMBL" id="GAA0875241.1"/>
    </source>
</evidence>